<dbReference type="PANTHER" id="PTHR20982:SF3">
    <property type="entry name" value="MITOCHONDRIAL RIBOSOME RECYCLING FACTOR PSEUDO 1"/>
    <property type="match status" value="1"/>
</dbReference>
<dbReference type="HOGENOM" id="CLU_073981_2_0_0"/>
<dbReference type="InterPro" id="IPR002661">
    <property type="entry name" value="Ribosome_recyc_fac"/>
</dbReference>
<evidence type="ECO:0000256" key="1">
    <source>
        <dbReference type="ARBA" id="ARBA00004496"/>
    </source>
</evidence>
<dbReference type="InterPro" id="IPR036191">
    <property type="entry name" value="RRF_sf"/>
</dbReference>
<dbReference type="NCBIfam" id="TIGR00496">
    <property type="entry name" value="frr"/>
    <property type="match status" value="1"/>
</dbReference>
<dbReference type="AlphaFoldDB" id="A0A081BVH7"/>
<organism evidence="8">
    <name type="scientific">Vecturithrix granuli</name>
    <dbReference type="NCBI Taxonomy" id="1499967"/>
    <lineage>
        <taxon>Bacteria</taxon>
        <taxon>Candidatus Moduliflexota</taxon>
        <taxon>Candidatus Vecturitrichia</taxon>
        <taxon>Candidatus Vecturitrichales</taxon>
        <taxon>Candidatus Vecturitrichaceae</taxon>
        <taxon>Candidatus Vecturithrix</taxon>
    </lineage>
</organism>
<dbReference type="HAMAP" id="MF_00040">
    <property type="entry name" value="RRF"/>
    <property type="match status" value="1"/>
</dbReference>
<dbReference type="Gene3D" id="3.30.1360.40">
    <property type="match status" value="1"/>
</dbReference>
<comment type="subcellular location">
    <subcellularLocation>
        <location evidence="1 5">Cytoplasm</location>
    </subcellularLocation>
</comment>
<dbReference type="GO" id="GO:0043023">
    <property type="term" value="F:ribosomal large subunit binding"/>
    <property type="evidence" value="ECO:0007669"/>
    <property type="project" value="TreeGrafter"/>
</dbReference>
<evidence type="ECO:0000256" key="4">
    <source>
        <dbReference type="ARBA" id="ARBA00022917"/>
    </source>
</evidence>
<evidence type="ECO:0000313" key="9">
    <source>
        <dbReference type="Proteomes" id="UP000030661"/>
    </source>
</evidence>
<dbReference type="eggNOG" id="COG0233">
    <property type="taxonomic scope" value="Bacteria"/>
</dbReference>
<proteinExistence type="inferred from homology"/>
<evidence type="ECO:0000256" key="6">
    <source>
        <dbReference type="SAM" id="MobiDB-lite"/>
    </source>
</evidence>
<evidence type="ECO:0000259" key="7">
    <source>
        <dbReference type="Pfam" id="PF01765"/>
    </source>
</evidence>
<evidence type="ECO:0000256" key="5">
    <source>
        <dbReference type="HAMAP-Rule" id="MF_00040"/>
    </source>
</evidence>
<dbReference type="Proteomes" id="UP000030661">
    <property type="component" value="Unassembled WGS sequence"/>
</dbReference>
<keyword evidence="9" id="KW-1185">Reference proteome</keyword>
<gene>
    <name evidence="5" type="primary">frr</name>
    <name evidence="8" type="ORF">U27_03294</name>
</gene>
<dbReference type="PANTHER" id="PTHR20982">
    <property type="entry name" value="RIBOSOME RECYCLING FACTOR"/>
    <property type="match status" value="1"/>
</dbReference>
<evidence type="ECO:0000256" key="2">
    <source>
        <dbReference type="ARBA" id="ARBA00005912"/>
    </source>
</evidence>
<comment type="similarity">
    <text evidence="2 5">Belongs to the RRF family.</text>
</comment>
<dbReference type="FunFam" id="3.30.1360.40:FF:000001">
    <property type="entry name" value="Ribosome-recycling factor"/>
    <property type="match status" value="1"/>
</dbReference>
<dbReference type="CDD" id="cd00520">
    <property type="entry name" value="RRF"/>
    <property type="match status" value="1"/>
</dbReference>
<name>A0A081BVH7_VECG1</name>
<dbReference type="InterPro" id="IPR023584">
    <property type="entry name" value="Ribosome_recyc_fac_dom"/>
</dbReference>
<evidence type="ECO:0000256" key="3">
    <source>
        <dbReference type="ARBA" id="ARBA00022490"/>
    </source>
</evidence>
<dbReference type="GO" id="GO:0005737">
    <property type="term" value="C:cytoplasm"/>
    <property type="evidence" value="ECO:0007669"/>
    <property type="project" value="UniProtKB-SubCell"/>
</dbReference>
<dbReference type="FunFam" id="1.10.132.20:FF:000001">
    <property type="entry name" value="Ribosome-recycling factor"/>
    <property type="match status" value="1"/>
</dbReference>
<sequence>MIISVFTLKAMLQDIYKDVESQMQKVVEALKHDFAGIRTGRASVGLLDGITVEYYGTQTPLNQVATLSVPESSLIVIQPWDASVIKQIEKALLRSDLGITPSNDGKVIRLAIPPLTEERRKELAKLVKKRAEEKKVVVRQIRRDANEHLKNLEKDKNLTEDQRHQGQDKVQKLTDQYIQKIDDATVQKEKEVLEI</sequence>
<comment type="function">
    <text evidence="5">Responsible for the release of ribosomes from messenger RNA at the termination of protein biosynthesis. May increase the efficiency of translation by recycling ribosomes from one round of translation to another.</text>
</comment>
<dbReference type="Pfam" id="PF01765">
    <property type="entry name" value="RRF"/>
    <property type="match status" value="1"/>
</dbReference>
<accession>A0A081BVH7</accession>
<feature type="domain" description="Ribosome recycling factor" evidence="7">
    <location>
        <begin position="30"/>
        <end position="193"/>
    </location>
</feature>
<dbReference type="EMBL" id="DF820464">
    <property type="protein sequence ID" value="GAK56332.1"/>
    <property type="molecule type" value="Genomic_DNA"/>
</dbReference>
<feature type="region of interest" description="Disordered" evidence="6">
    <location>
        <begin position="148"/>
        <end position="171"/>
    </location>
</feature>
<dbReference type="GO" id="GO:0006415">
    <property type="term" value="P:translational termination"/>
    <property type="evidence" value="ECO:0007669"/>
    <property type="project" value="UniProtKB-UniRule"/>
</dbReference>
<protein>
    <recommendedName>
        <fullName evidence="5">Ribosome-recycling factor</fullName>
        <shortName evidence="5">RRF</shortName>
    </recommendedName>
    <alternativeName>
        <fullName evidence="5">Ribosome-releasing factor</fullName>
    </alternativeName>
</protein>
<dbReference type="SUPFAM" id="SSF55194">
    <property type="entry name" value="Ribosome recycling factor, RRF"/>
    <property type="match status" value="1"/>
</dbReference>
<dbReference type="Gene3D" id="1.10.132.20">
    <property type="entry name" value="Ribosome-recycling factor"/>
    <property type="match status" value="1"/>
</dbReference>
<evidence type="ECO:0000313" key="8">
    <source>
        <dbReference type="EMBL" id="GAK56332.1"/>
    </source>
</evidence>
<dbReference type="STRING" id="1499967.U27_03294"/>
<reference evidence="8" key="1">
    <citation type="journal article" date="2015" name="PeerJ">
        <title>First genomic representation of candidate bacterial phylum KSB3 points to enhanced environmental sensing as a trigger of wastewater bulking.</title>
        <authorList>
            <person name="Sekiguchi Y."/>
            <person name="Ohashi A."/>
            <person name="Parks D.H."/>
            <person name="Yamauchi T."/>
            <person name="Tyson G.W."/>
            <person name="Hugenholtz P."/>
        </authorList>
    </citation>
    <scope>NUCLEOTIDE SEQUENCE [LARGE SCALE GENOMIC DNA]</scope>
</reference>
<keyword evidence="4 5" id="KW-0648">Protein biosynthesis</keyword>
<keyword evidence="3 5" id="KW-0963">Cytoplasm</keyword>